<reference evidence="2 3" key="1">
    <citation type="journal article" date="2019" name="Genome Biol. Evol.">
        <title>Day and night: Metabolic profiles and evolutionary relationships of six axenic non-marine cyanobacteria.</title>
        <authorList>
            <person name="Will S.E."/>
            <person name="Henke P."/>
            <person name="Boedeker C."/>
            <person name="Huang S."/>
            <person name="Brinkmann H."/>
            <person name="Rohde M."/>
            <person name="Jarek M."/>
            <person name="Friedl T."/>
            <person name="Seufert S."/>
            <person name="Schumacher M."/>
            <person name="Overmann J."/>
            <person name="Neumann-Schaal M."/>
            <person name="Petersen J."/>
        </authorList>
    </citation>
    <scope>NUCLEOTIDE SEQUENCE [LARGE SCALE GENOMIC DNA]</scope>
    <source>
        <strain evidence="2 3">PCC 6912</strain>
    </source>
</reference>
<protein>
    <submittedName>
        <fullName evidence="2">Uncharacterized protein</fullName>
    </submittedName>
</protein>
<evidence type="ECO:0000313" key="2">
    <source>
        <dbReference type="EMBL" id="RUR77012.1"/>
    </source>
</evidence>
<sequence>MSTNHQAIINGDVIKILYAESNTNKTQSVDGTQTLIKAIDNIQKVEPKLDLVTGINVLVLVAAIIACIGSLFSNLRLIKLPSEPRDIGFKIKASDLEQDKQIEAYLNRMMGITGASRVLVSMFHNGDKIGKYHFRYLSVFWEVCNENVVPCKPNYQKLDFSIVRYEVEKCMKNNGYFISYSVNDNLDENYRLYLLKNNSQAVVSRLIGDDDDGYEGQINIHLPYLPKDSEIPYIFSKLNPIFELLEAKIIKPFTST</sequence>
<keyword evidence="3" id="KW-1185">Reference proteome</keyword>
<keyword evidence="1" id="KW-1133">Transmembrane helix</keyword>
<name>A0A433N6A0_CHLFR</name>
<proteinExistence type="predicted"/>
<accession>A0A433N6A0</accession>
<dbReference type="STRING" id="211165.GCA_000317285_01758"/>
<evidence type="ECO:0000313" key="3">
    <source>
        <dbReference type="Proteomes" id="UP000268857"/>
    </source>
</evidence>
<keyword evidence="1" id="KW-0812">Transmembrane</keyword>
<dbReference type="Proteomes" id="UP000268857">
    <property type="component" value="Unassembled WGS sequence"/>
</dbReference>
<comment type="caution">
    <text evidence="2">The sequence shown here is derived from an EMBL/GenBank/DDBJ whole genome shotgun (WGS) entry which is preliminary data.</text>
</comment>
<keyword evidence="1" id="KW-0472">Membrane</keyword>
<evidence type="ECO:0000256" key="1">
    <source>
        <dbReference type="SAM" id="Phobius"/>
    </source>
</evidence>
<dbReference type="RefSeq" id="WP_016879409.1">
    <property type="nucleotide sequence ID" value="NZ_AJLN01000059.1"/>
</dbReference>
<dbReference type="EMBL" id="RSCJ01000018">
    <property type="protein sequence ID" value="RUR77012.1"/>
    <property type="molecule type" value="Genomic_DNA"/>
</dbReference>
<organism evidence="2 3">
    <name type="scientific">Chlorogloeopsis fritschii PCC 6912</name>
    <dbReference type="NCBI Taxonomy" id="211165"/>
    <lineage>
        <taxon>Bacteria</taxon>
        <taxon>Bacillati</taxon>
        <taxon>Cyanobacteriota</taxon>
        <taxon>Cyanophyceae</taxon>
        <taxon>Nostocales</taxon>
        <taxon>Chlorogloeopsidaceae</taxon>
        <taxon>Chlorogloeopsis</taxon>
    </lineage>
</organism>
<dbReference type="AlphaFoldDB" id="A0A433N6A0"/>
<gene>
    <name evidence="2" type="ORF">PCC6912_39710</name>
</gene>
<feature type="transmembrane region" description="Helical" evidence="1">
    <location>
        <begin position="51"/>
        <end position="72"/>
    </location>
</feature>